<dbReference type="PANTHER" id="PTHR47628">
    <property type="match status" value="1"/>
</dbReference>
<keyword evidence="2" id="KW-0732">Signal</keyword>
<dbReference type="Gene3D" id="3.40.50.2300">
    <property type="match status" value="2"/>
</dbReference>
<dbReference type="Pfam" id="PF13458">
    <property type="entry name" value="Peripla_BP_6"/>
    <property type="match status" value="1"/>
</dbReference>
<dbReference type="InterPro" id="IPR028081">
    <property type="entry name" value="Leu-bd"/>
</dbReference>
<dbReference type="Proteomes" id="UP001139012">
    <property type="component" value="Unassembled WGS sequence"/>
</dbReference>
<proteinExistence type="inferred from homology"/>
<name>A0A9X1UB96_9BRAD</name>
<dbReference type="EMBL" id="JAKLUA010000024">
    <property type="protein sequence ID" value="MCG2672773.1"/>
    <property type="molecule type" value="Genomic_DNA"/>
</dbReference>
<sequence>MAVDRLNFTRRRFLSNFAFTAGAIATGASSWVIRPDWANAAEGPIKVGIAIDLTGPIGFAGKADANVAKMVIKEINNSGGLLGRPIELYIEDTASNESVAVGNVRKLIQRDKVDMVLGGLASSMRNAIKDVIVSRGKTLYIYPQFYEGGECTPYLFCSGATPAQQCDTFIPWLIKNGGKRFALPGSNYIWPRNLNAYARKLIEANGGEVVFEEYYPLDQVDFSATVHAIMSNKADTVFNTVIPPGVGPLFKQLYEAGYLKNGGRLAAVNEDENYLSLHPVNEMEGLASCLDYYKAVAKDDPVSARIQAAYDKDYPGDSLFAASSAAPSTYRGLKLWEAAVKEAGKVDRESVAATLDHAKIAEGPGGPAEMVPGKRHCKMNMYTAVCKSGVFQVVQRSNGLVDPGQC</sequence>
<gene>
    <name evidence="5" type="ORF">L6637_38190</name>
    <name evidence="4" type="ORF">L6654_35775</name>
</gene>
<dbReference type="InterPro" id="IPR006311">
    <property type="entry name" value="TAT_signal"/>
</dbReference>
<evidence type="ECO:0000256" key="2">
    <source>
        <dbReference type="ARBA" id="ARBA00022729"/>
    </source>
</evidence>
<dbReference type="SUPFAM" id="SSF53822">
    <property type="entry name" value="Periplasmic binding protein-like I"/>
    <property type="match status" value="1"/>
</dbReference>
<feature type="domain" description="Leucine-binding protein" evidence="3">
    <location>
        <begin position="44"/>
        <end position="388"/>
    </location>
</feature>
<evidence type="ECO:0000259" key="3">
    <source>
        <dbReference type="Pfam" id="PF13458"/>
    </source>
</evidence>
<reference evidence="4" key="1">
    <citation type="submission" date="2022-01" db="EMBL/GenBank/DDBJ databases">
        <title>Genome sequnece data of strain Bradyrhizobium sp. nov.</title>
        <authorList>
            <person name="Zhang J."/>
        </authorList>
    </citation>
    <scope>NUCLEOTIDE SEQUENCE</scope>
    <source>
        <strain evidence="5">WYCCWR 12774</strain>
        <strain evidence="4">WYCCWR 13023</strain>
    </source>
</reference>
<evidence type="ECO:0000313" key="7">
    <source>
        <dbReference type="Proteomes" id="UP001139054"/>
    </source>
</evidence>
<dbReference type="InterPro" id="IPR028082">
    <property type="entry name" value="Peripla_BP_I"/>
</dbReference>
<keyword evidence="6" id="KW-1185">Reference proteome</keyword>
<dbReference type="Proteomes" id="UP001139054">
    <property type="component" value="Unassembled WGS sequence"/>
</dbReference>
<dbReference type="AlphaFoldDB" id="A0A9X1UB96"/>
<dbReference type="CDD" id="cd06331">
    <property type="entry name" value="PBP1_AmiC-like"/>
    <property type="match status" value="1"/>
</dbReference>
<evidence type="ECO:0000313" key="5">
    <source>
        <dbReference type="EMBL" id="MCG2672773.1"/>
    </source>
</evidence>
<protein>
    <submittedName>
        <fullName evidence="4">Substrate-binding protein</fullName>
    </submittedName>
</protein>
<comment type="similarity">
    <text evidence="1">Belongs to the leucine-binding protein family.</text>
</comment>
<dbReference type="PROSITE" id="PS51318">
    <property type="entry name" value="TAT"/>
    <property type="match status" value="1"/>
</dbReference>
<evidence type="ECO:0000313" key="6">
    <source>
        <dbReference type="Proteomes" id="UP001139012"/>
    </source>
</evidence>
<evidence type="ECO:0000313" key="4">
    <source>
        <dbReference type="EMBL" id="MCG2631980.1"/>
    </source>
</evidence>
<organism evidence="4 7">
    <name type="scientific">Bradyrhizobium zhengyangense</name>
    <dbReference type="NCBI Taxonomy" id="2911009"/>
    <lineage>
        <taxon>Bacteria</taxon>
        <taxon>Pseudomonadati</taxon>
        <taxon>Pseudomonadota</taxon>
        <taxon>Alphaproteobacteria</taxon>
        <taxon>Hyphomicrobiales</taxon>
        <taxon>Nitrobacteraceae</taxon>
        <taxon>Bradyrhizobium</taxon>
    </lineage>
</organism>
<accession>A0A9X1UB96</accession>
<evidence type="ECO:0000256" key="1">
    <source>
        <dbReference type="ARBA" id="ARBA00010062"/>
    </source>
</evidence>
<dbReference type="PANTHER" id="PTHR47628:SF1">
    <property type="entry name" value="ALIPHATIC AMIDASE EXPRESSION-REGULATING PROTEIN"/>
    <property type="match status" value="1"/>
</dbReference>
<dbReference type="EMBL" id="JAKLTY010000034">
    <property type="protein sequence ID" value="MCG2631980.1"/>
    <property type="molecule type" value="Genomic_DNA"/>
</dbReference>
<dbReference type="RefSeq" id="WP_128929745.1">
    <property type="nucleotide sequence ID" value="NZ_JAKLTY010000034.1"/>
</dbReference>
<comment type="caution">
    <text evidence="4">The sequence shown here is derived from an EMBL/GenBank/DDBJ whole genome shotgun (WGS) entry which is preliminary data.</text>
</comment>